<dbReference type="eggNOG" id="ENOG50302AB">
    <property type="taxonomic scope" value="Bacteria"/>
</dbReference>
<feature type="signal peptide" evidence="1">
    <location>
        <begin position="1"/>
        <end position="20"/>
    </location>
</feature>
<gene>
    <name evidence="2" type="ordered locus">Dd703_1217</name>
</gene>
<dbReference type="Pfam" id="PF13644">
    <property type="entry name" value="DKNYY"/>
    <property type="match status" value="1"/>
</dbReference>
<protein>
    <recommendedName>
        <fullName evidence="4">DKNYY family protein</fullName>
    </recommendedName>
</protein>
<reference evidence="2" key="1">
    <citation type="submission" date="2009-06" db="EMBL/GenBank/DDBJ databases">
        <title>Complete sequence of Dickeya dadantii Ech703.</title>
        <authorList>
            <consortium name="US DOE Joint Genome Institute"/>
            <person name="Lucas S."/>
            <person name="Copeland A."/>
            <person name="Lapidus A."/>
            <person name="Glavina del Rio T."/>
            <person name="Dalin E."/>
            <person name="Tice H."/>
            <person name="Bruce D."/>
            <person name="Goodwin L."/>
            <person name="Pitluck S."/>
            <person name="Chertkov O."/>
            <person name="Brettin T."/>
            <person name="Detter J.C."/>
            <person name="Han C."/>
            <person name="Larimer F."/>
            <person name="Land M."/>
            <person name="Hauser L."/>
            <person name="Kyrpides N."/>
            <person name="Mikhailova N."/>
            <person name="Balakrishnan V."/>
            <person name="Glasner J."/>
            <person name="Perna N.T."/>
        </authorList>
    </citation>
    <scope>NUCLEOTIDE SEQUENCE [LARGE SCALE GENOMIC DNA]</scope>
    <source>
        <strain evidence="2">Ech703</strain>
    </source>
</reference>
<name>C6CCY0_MUSP7</name>
<evidence type="ECO:0000313" key="2">
    <source>
        <dbReference type="EMBL" id="ACS85021.1"/>
    </source>
</evidence>
<keyword evidence="1" id="KW-0732">Signal</keyword>
<dbReference type="KEGG" id="dda:Dd703_1217"/>
<feature type="chain" id="PRO_5002961733" description="DKNYY family protein" evidence="1">
    <location>
        <begin position="21"/>
        <end position="310"/>
    </location>
</feature>
<dbReference type="InterPro" id="IPR027375">
    <property type="entry name" value="DKNYY"/>
</dbReference>
<proteinExistence type="predicted"/>
<dbReference type="AlphaFoldDB" id="C6CCY0"/>
<dbReference type="EMBL" id="CP001654">
    <property type="protein sequence ID" value="ACS85021.1"/>
    <property type="molecule type" value="Genomic_DNA"/>
</dbReference>
<organism evidence="2 3">
    <name type="scientific">Musicola paradisiaca (strain Ech703)</name>
    <name type="common">Dickeya paradisiaca</name>
    <name type="synonym">Dickeya dadantii</name>
    <dbReference type="NCBI Taxonomy" id="579405"/>
    <lineage>
        <taxon>Bacteria</taxon>
        <taxon>Pseudomonadati</taxon>
        <taxon>Pseudomonadota</taxon>
        <taxon>Gammaproteobacteria</taxon>
        <taxon>Enterobacterales</taxon>
        <taxon>Pectobacteriaceae</taxon>
        <taxon>Musicola</taxon>
    </lineage>
</organism>
<dbReference type="HOGENOM" id="CLU_784655_0_0_6"/>
<keyword evidence="3" id="KW-1185">Reference proteome</keyword>
<sequence>MKRIWLSALSVGMVTLSSYADVPPPYKVVDGKVALQISVNVPALVLPGATPENFRVLQKSRGMILAASGNNFYCNQRQLPAGFNAESARIRGEFFLVSNVGSYLSCERMNHDIDADTFQALDFPFFRDRTHVWLPDGEKLEGVDAESFKSIGRSQAFDKKNYYYAEREITVTPYSKKVAAFGNCFGWASVDGVAFFRGESRKDVDVASFRCLTFNAALDKQKFYVFDRVYPGLPAGVNVDDIKVVRGTDKLVTDGKRVWFLGVEPVLLSGLKSDDVKLKPELNGYTISDGTTRWQCGKVKIGDNPLCSKG</sequence>
<evidence type="ECO:0000313" key="3">
    <source>
        <dbReference type="Proteomes" id="UP000002734"/>
    </source>
</evidence>
<dbReference type="RefSeq" id="WP_012764838.1">
    <property type="nucleotide sequence ID" value="NC_012880.1"/>
</dbReference>
<evidence type="ECO:0008006" key="4">
    <source>
        <dbReference type="Google" id="ProtNLM"/>
    </source>
</evidence>
<evidence type="ECO:0000256" key="1">
    <source>
        <dbReference type="SAM" id="SignalP"/>
    </source>
</evidence>
<accession>C6CCY0</accession>
<dbReference type="Proteomes" id="UP000002734">
    <property type="component" value="Chromosome"/>
</dbReference>